<proteinExistence type="predicted"/>
<evidence type="ECO:0000313" key="1">
    <source>
        <dbReference type="EMBL" id="KAG2404253.1"/>
    </source>
</evidence>
<dbReference type="AlphaFoldDB" id="A0A8T0L1D2"/>
<comment type="caution">
    <text evidence="1">The sequence shown here is derived from an EMBL/GenBank/DDBJ whole genome shotgun (WGS) entry which is preliminary data.</text>
</comment>
<protein>
    <submittedName>
        <fullName evidence="1">Uncharacterized protein</fullName>
    </submittedName>
</protein>
<dbReference type="EMBL" id="JABFOF010000002">
    <property type="protein sequence ID" value="KAG2404253.1"/>
    <property type="molecule type" value="Genomic_DNA"/>
</dbReference>
<organism evidence="1 2">
    <name type="scientific">Phaseolus angularis</name>
    <name type="common">Azuki bean</name>
    <name type="synonym">Vigna angularis</name>
    <dbReference type="NCBI Taxonomy" id="3914"/>
    <lineage>
        <taxon>Eukaryota</taxon>
        <taxon>Viridiplantae</taxon>
        <taxon>Streptophyta</taxon>
        <taxon>Embryophyta</taxon>
        <taxon>Tracheophyta</taxon>
        <taxon>Spermatophyta</taxon>
        <taxon>Magnoliopsida</taxon>
        <taxon>eudicotyledons</taxon>
        <taxon>Gunneridae</taxon>
        <taxon>Pentapetalae</taxon>
        <taxon>rosids</taxon>
        <taxon>fabids</taxon>
        <taxon>Fabales</taxon>
        <taxon>Fabaceae</taxon>
        <taxon>Papilionoideae</taxon>
        <taxon>50 kb inversion clade</taxon>
        <taxon>NPAAA clade</taxon>
        <taxon>indigoferoid/millettioid clade</taxon>
        <taxon>Phaseoleae</taxon>
        <taxon>Vigna</taxon>
    </lineage>
</organism>
<name>A0A8T0L1D2_PHAAN</name>
<reference evidence="1 2" key="1">
    <citation type="submission" date="2020-05" db="EMBL/GenBank/DDBJ databases">
        <title>Vigna angularis (adzuki bean) Var. LongXiaoDou No. 4 denovo assembly.</title>
        <authorList>
            <person name="Xiang H."/>
        </authorList>
    </citation>
    <scope>NUCLEOTIDE SEQUENCE [LARGE SCALE GENOMIC DNA]</scope>
    <source>
        <tissue evidence="1">Leaf</tissue>
    </source>
</reference>
<gene>
    <name evidence="1" type="ORF">HKW66_Vig0111750</name>
</gene>
<evidence type="ECO:0000313" key="2">
    <source>
        <dbReference type="Proteomes" id="UP000743370"/>
    </source>
</evidence>
<accession>A0A8T0L1D2</accession>
<dbReference type="Proteomes" id="UP000743370">
    <property type="component" value="Unassembled WGS sequence"/>
</dbReference>
<sequence length="73" mass="8286">MATFQPLEPPTASFRNSTYVGSMSRVIFMLLSPLPSSNGKGWILIRIEALEIYVMRFIELMMISGLLCNNHIH</sequence>